<protein>
    <recommendedName>
        <fullName evidence="3">DUF6534 domain-containing protein</fullName>
    </recommendedName>
</protein>
<proteinExistence type="predicted"/>
<keyword evidence="2" id="KW-1133">Transmembrane helix</keyword>
<dbReference type="Pfam" id="PF20152">
    <property type="entry name" value="DUF6534"/>
    <property type="match status" value="1"/>
</dbReference>
<accession>A0A0D0CRD5</accession>
<keyword evidence="5" id="KW-1185">Reference proteome</keyword>
<evidence type="ECO:0000313" key="5">
    <source>
        <dbReference type="Proteomes" id="UP000053593"/>
    </source>
</evidence>
<feature type="transmembrane region" description="Helical" evidence="2">
    <location>
        <begin position="154"/>
        <end position="175"/>
    </location>
</feature>
<feature type="transmembrane region" description="Helical" evidence="2">
    <location>
        <begin position="196"/>
        <end position="219"/>
    </location>
</feature>
<keyword evidence="2" id="KW-0472">Membrane</keyword>
<dbReference type="OrthoDB" id="2989042at2759"/>
<feature type="domain" description="DUF6534" evidence="3">
    <location>
        <begin position="163"/>
        <end position="243"/>
    </location>
</feature>
<gene>
    <name evidence="4" type="ORF">GYMLUDRAFT_697473</name>
</gene>
<feature type="region of interest" description="Disordered" evidence="1">
    <location>
        <begin position="287"/>
        <end position="327"/>
    </location>
</feature>
<organism evidence="4 5">
    <name type="scientific">Collybiopsis luxurians FD-317 M1</name>
    <dbReference type="NCBI Taxonomy" id="944289"/>
    <lineage>
        <taxon>Eukaryota</taxon>
        <taxon>Fungi</taxon>
        <taxon>Dikarya</taxon>
        <taxon>Basidiomycota</taxon>
        <taxon>Agaricomycotina</taxon>
        <taxon>Agaricomycetes</taxon>
        <taxon>Agaricomycetidae</taxon>
        <taxon>Agaricales</taxon>
        <taxon>Marasmiineae</taxon>
        <taxon>Omphalotaceae</taxon>
        <taxon>Collybiopsis</taxon>
        <taxon>Collybiopsis luxurians</taxon>
    </lineage>
</organism>
<feature type="transmembrane region" description="Helical" evidence="2">
    <location>
        <begin position="225"/>
        <end position="247"/>
    </location>
</feature>
<sequence>MMLSTGLDVDVPLSYILTGTWINLLLYAFELLIGFYYLVCVRGWKSKMLLGTVLSIDTAGTALVCYIAWARLLTPSYSQKSSEAPVVAIFILTTLSVIIEQSYFAYRLWTINQNKVLISLVALLILANVVAVSTSIGLALSWDSGSVGLSTPRLNLLTTILNASTNFIIATALVCTLNRIDFLRFSNSTQSLIRKVMVYAVACGCITALVAILMTVLGAVSLRGFVLFFDCSGRIYTLTILFNFVLFHNWQCASKTTSQDHPWKTEFDLRPGKNEPRIPLSTYSQSTVTAMPSSPQGTIVETPKRPTPGPPFSMESIFGNSEEELGL</sequence>
<dbReference type="HOGENOM" id="CLU_903405_0_0_1"/>
<name>A0A0D0CRD5_9AGAR</name>
<evidence type="ECO:0000256" key="2">
    <source>
        <dbReference type="SAM" id="Phobius"/>
    </source>
</evidence>
<feature type="transmembrane region" description="Helical" evidence="2">
    <location>
        <begin position="48"/>
        <end position="72"/>
    </location>
</feature>
<evidence type="ECO:0000259" key="3">
    <source>
        <dbReference type="Pfam" id="PF20152"/>
    </source>
</evidence>
<dbReference type="AlphaFoldDB" id="A0A0D0CRD5"/>
<reference evidence="4 5" key="1">
    <citation type="submission" date="2014-04" db="EMBL/GenBank/DDBJ databases">
        <title>Evolutionary Origins and Diversification of the Mycorrhizal Mutualists.</title>
        <authorList>
            <consortium name="DOE Joint Genome Institute"/>
            <consortium name="Mycorrhizal Genomics Consortium"/>
            <person name="Kohler A."/>
            <person name="Kuo A."/>
            <person name="Nagy L.G."/>
            <person name="Floudas D."/>
            <person name="Copeland A."/>
            <person name="Barry K.W."/>
            <person name="Cichocki N."/>
            <person name="Veneault-Fourrey C."/>
            <person name="LaButti K."/>
            <person name="Lindquist E.A."/>
            <person name="Lipzen A."/>
            <person name="Lundell T."/>
            <person name="Morin E."/>
            <person name="Murat C."/>
            <person name="Riley R."/>
            <person name="Ohm R."/>
            <person name="Sun H."/>
            <person name="Tunlid A."/>
            <person name="Henrissat B."/>
            <person name="Grigoriev I.V."/>
            <person name="Hibbett D.S."/>
            <person name="Martin F."/>
        </authorList>
    </citation>
    <scope>NUCLEOTIDE SEQUENCE [LARGE SCALE GENOMIC DNA]</scope>
    <source>
        <strain evidence="4 5">FD-317 M1</strain>
    </source>
</reference>
<dbReference type="EMBL" id="KN834786">
    <property type="protein sequence ID" value="KIK58138.1"/>
    <property type="molecule type" value="Genomic_DNA"/>
</dbReference>
<keyword evidence="2" id="KW-0812">Transmembrane</keyword>
<dbReference type="Proteomes" id="UP000053593">
    <property type="component" value="Unassembled WGS sequence"/>
</dbReference>
<dbReference type="InterPro" id="IPR045339">
    <property type="entry name" value="DUF6534"/>
</dbReference>
<feature type="transmembrane region" description="Helical" evidence="2">
    <location>
        <begin position="116"/>
        <end position="142"/>
    </location>
</feature>
<feature type="compositionally biased region" description="Polar residues" evidence="1">
    <location>
        <begin position="287"/>
        <end position="299"/>
    </location>
</feature>
<evidence type="ECO:0000313" key="4">
    <source>
        <dbReference type="EMBL" id="KIK58138.1"/>
    </source>
</evidence>
<feature type="transmembrane region" description="Helical" evidence="2">
    <location>
        <begin position="20"/>
        <end position="41"/>
    </location>
</feature>
<feature type="transmembrane region" description="Helical" evidence="2">
    <location>
        <begin position="84"/>
        <end position="104"/>
    </location>
</feature>
<evidence type="ECO:0000256" key="1">
    <source>
        <dbReference type="SAM" id="MobiDB-lite"/>
    </source>
</evidence>